<keyword evidence="4" id="KW-1185">Reference proteome</keyword>
<dbReference type="NCBIfam" id="TIGR00299">
    <property type="entry name" value="nickel pincer cofactor biosynthesis protein LarC"/>
    <property type="match status" value="1"/>
</dbReference>
<gene>
    <name evidence="3" type="ORF">SAMN06265827_106158</name>
</gene>
<proteinExistence type="predicted"/>
<dbReference type="AlphaFoldDB" id="A0A285GDL4"/>
<sequence length="275" mass="30459">MSKILYFDCLSGISGDMTIGALLDLGIDQELFLEELNKIGIDGYELEIKKGQKNGITGTDFDVIIKNHHHHNHSESNHREHNHQHQHSDNHTHEHSHHHHHEHRNLADIEEIIDDSGLKASVKDLSKSIFRLVAKAEAKIHNKSIVEVHFHEVGAIDSIVDIVGVAICIDLLEVDEIYSSPLHLGTGFVKCAHGNIPVPAPATLEILEGVPVYSKGIESELVTPTGAAIIKTLAKEFKPLPEINIEKVGYGLGKKDLEVTNVLRVVLGKKKVKRI</sequence>
<feature type="compositionally biased region" description="Basic residues" evidence="2">
    <location>
        <begin position="94"/>
        <end position="103"/>
    </location>
</feature>
<dbReference type="InterPro" id="IPR002822">
    <property type="entry name" value="Ni_insertion"/>
</dbReference>
<dbReference type="PANTHER" id="PTHR36566:SF1">
    <property type="entry name" value="PYRIDINIUM-3,5-BISTHIOCARBOXYLIC ACID MONONUCLEOTIDE NICKEL INSERTION PROTEIN"/>
    <property type="match status" value="1"/>
</dbReference>
<evidence type="ECO:0000256" key="2">
    <source>
        <dbReference type="SAM" id="MobiDB-lite"/>
    </source>
</evidence>
<keyword evidence="1" id="KW-0533">Nickel</keyword>
<accession>A0A285GDL4</accession>
<evidence type="ECO:0000313" key="4">
    <source>
        <dbReference type="Proteomes" id="UP000219573"/>
    </source>
</evidence>
<dbReference type="EMBL" id="OBDZ01000006">
    <property type="protein sequence ID" value="SNY21264.1"/>
    <property type="molecule type" value="Genomic_DNA"/>
</dbReference>
<reference evidence="4" key="1">
    <citation type="submission" date="2017-09" db="EMBL/GenBank/DDBJ databases">
        <authorList>
            <person name="Varghese N."/>
            <person name="Submissions S."/>
        </authorList>
    </citation>
    <scope>NUCLEOTIDE SEQUENCE [LARGE SCALE GENOMIC DNA]</scope>
    <source>
        <strain evidence="4">MSL47</strain>
    </source>
</reference>
<name>A0A285GDL4_9FIRM</name>
<dbReference type="Pfam" id="PF01969">
    <property type="entry name" value="Ni_insertion"/>
    <property type="match status" value="1"/>
</dbReference>
<evidence type="ECO:0000313" key="3">
    <source>
        <dbReference type="EMBL" id="SNY21264.1"/>
    </source>
</evidence>
<feature type="region of interest" description="Disordered" evidence="2">
    <location>
        <begin position="70"/>
        <end position="104"/>
    </location>
</feature>
<organism evidence="3 4">
    <name type="scientific">Orenia metallireducens</name>
    <dbReference type="NCBI Taxonomy" id="1413210"/>
    <lineage>
        <taxon>Bacteria</taxon>
        <taxon>Bacillati</taxon>
        <taxon>Bacillota</taxon>
        <taxon>Clostridia</taxon>
        <taxon>Halanaerobiales</taxon>
        <taxon>Halobacteroidaceae</taxon>
        <taxon>Orenia</taxon>
    </lineage>
</organism>
<dbReference type="PANTHER" id="PTHR36566">
    <property type="entry name" value="NICKEL INSERTION PROTEIN-RELATED"/>
    <property type="match status" value="1"/>
</dbReference>
<protein>
    <submittedName>
        <fullName evidence="3">TIGR00299 family protein</fullName>
    </submittedName>
</protein>
<evidence type="ECO:0000256" key="1">
    <source>
        <dbReference type="ARBA" id="ARBA00022596"/>
    </source>
</evidence>
<dbReference type="Proteomes" id="UP000219573">
    <property type="component" value="Unassembled WGS sequence"/>
</dbReference>